<keyword evidence="4 8" id="KW-0812">Transmembrane</keyword>
<evidence type="ECO:0000256" key="5">
    <source>
        <dbReference type="ARBA" id="ARBA00022989"/>
    </source>
</evidence>
<keyword evidence="5 8" id="KW-1133">Transmembrane helix</keyword>
<evidence type="ECO:0000256" key="4">
    <source>
        <dbReference type="ARBA" id="ARBA00022692"/>
    </source>
</evidence>
<reference evidence="10" key="2">
    <citation type="submission" date="2018-05" db="EMBL/GenBank/DDBJ databases">
        <authorList>
            <person name="Moura L."/>
            <person name="Setubal J.C."/>
        </authorList>
    </citation>
    <scope>NUCLEOTIDE SEQUENCE</scope>
    <source>
        <strain evidence="10">ZC4RG45</strain>
    </source>
</reference>
<sequence>MFELLDQFVTLLRTTVDSPWLWVLLFLITMLDAVIPFSPSETTVVTVAVLVSPQTELLLLAVAVAAIGAFVGDCASHAMGRFAGPTLIARFSRGEKGRQRIEWARAKVHQHAVMLLLVARYLPGGRFATGVATGGIRYPWRKFLTFDLIGTTIWAAYSVTIGYVGGAYFADNPGKALLLAFALALTTVGLIEIGRRIWARSHGKHEPGEDVAATQPLTPEPAQQDACAG</sequence>
<keyword evidence="6 8" id="KW-0472">Membrane</keyword>
<evidence type="ECO:0000256" key="1">
    <source>
        <dbReference type="ARBA" id="ARBA00004651"/>
    </source>
</evidence>
<proteinExistence type="inferred from homology"/>
<evidence type="ECO:0000256" key="3">
    <source>
        <dbReference type="ARBA" id="ARBA00022475"/>
    </source>
</evidence>
<feature type="transmembrane region" description="Helical" evidence="8">
    <location>
        <begin position="57"/>
        <end position="75"/>
    </location>
</feature>
<dbReference type="GO" id="GO:0005886">
    <property type="term" value="C:plasma membrane"/>
    <property type="evidence" value="ECO:0007669"/>
    <property type="project" value="UniProtKB-SubCell"/>
</dbReference>
<comment type="subcellular location">
    <subcellularLocation>
        <location evidence="1">Cell membrane</location>
        <topology evidence="1">Multi-pass membrane protein</topology>
    </subcellularLocation>
</comment>
<evidence type="ECO:0000256" key="6">
    <source>
        <dbReference type="ARBA" id="ARBA00023136"/>
    </source>
</evidence>
<feature type="domain" description="VTT" evidence="9">
    <location>
        <begin position="39"/>
        <end position="163"/>
    </location>
</feature>
<evidence type="ECO:0000256" key="2">
    <source>
        <dbReference type="ARBA" id="ARBA00010792"/>
    </source>
</evidence>
<dbReference type="InterPro" id="IPR032816">
    <property type="entry name" value="VTT_dom"/>
</dbReference>
<dbReference type="Pfam" id="PF09335">
    <property type="entry name" value="VTT_dom"/>
    <property type="match status" value="1"/>
</dbReference>
<reference evidence="11" key="1">
    <citation type="submission" date="2018-05" db="EMBL/GenBank/DDBJ databases">
        <authorList>
            <person name="Lanie J.A."/>
            <person name="Ng W.-L."/>
            <person name="Kazmierczak K.M."/>
            <person name="Andrzejewski T.M."/>
            <person name="Davidsen T.M."/>
            <person name="Wayne K.J."/>
            <person name="Tettelin H."/>
            <person name="Glass J.I."/>
            <person name="Rusch D."/>
            <person name="Podicherti R."/>
            <person name="Tsui H.-C.T."/>
            <person name="Winkler M.E."/>
        </authorList>
    </citation>
    <scope>NUCLEOTIDE SEQUENCE</scope>
    <source>
        <strain evidence="11">ZC4RG45</strain>
    </source>
</reference>
<evidence type="ECO:0000259" key="9">
    <source>
        <dbReference type="Pfam" id="PF09335"/>
    </source>
</evidence>
<reference evidence="10" key="4">
    <citation type="submission" date="2023-08" db="EMBL/GenBank/DDBJ databases">
        <authorList>
            <person name="Guima S.E.S."/>
            <person name="Martins L.F."/>
            <person name="Silva A.M."/>
            <person name="Setubal J.C."/>
        </authorList>
    </citation>
    <scope>NUCLEOTIDE SEQUENCE</scope>
    <source>
        <strain evidence="10">ZC4RG45</strain>
    </source>
</reference>
<evidence type="ECO:0000256" key="8">
    <source>
        <dbReference type="SAM" id="Phobius"/>
    </source>
</evidence>
<comment type="similarity">
    <text evidence="2">Belongs to the DedA family.</text>
</comment>
<dbReference type="InterPro" id="IPR051311">
    <property type="entry name" value="DedA_domain"/>
</dbReference>
<reference evidence="10 12" key="3">
    <citation type="journal article" date="2021" name="BMC Genomics">
        <title>Genome-resolved metagenome and metatranscriptome analyses of thermophilic composting reveal key bacterial players and their metabolic interactions.</title>
        <authorList>
            <person name="Braga L.P.P."/>
            <person name="Pereira R.V."/>
            <person name="Martins L.F."/>
            <person name="Moura L.M.S."/>
            <person name="Sanchez F.B."/>
            <person name="Patane J.S.L."/>
            <person name="da Silva A.M."/>
            <person name="Setubal J.C."/>
        </authorList>
    </citation>
    <scope>NUCLEOTIDE SEQUENCE [LARGE SCALE GENOMIC DNA]</scope>
    <source>
        <strain evidence="10">ZC4RG45</strain>
    </source>
</reference>
<dbReference type="STRING" id="1111738.GCA_000427905_03154"/>
<dbReference type="AlphaFoldDB" id="A0A2W4JC49"/>
<name>A0A2W4JC49_9PSEU</name>
<accession>A0A2W4JC49</accession>
<gene>
    <name evidence="10" type="ORF">DIU77_017295</name>
    <name evidence="11" type="ORF">DIU77_10370</name>
</gene>
<organism evidence="11">
    <name type="scientific">Thermocrispum agreste</name>
    <dbReference type="NCBI Taxonomy" id="37925"/>
    <lineage>
        <taxon>Bacteria</taxon>
        <taxon>Bacillati</taxon>
        <taxon>Actinomycetota</taxon>
        <taxon>Actinomycetes</taxon>
        <taxon>Pseudonocardiales</taxon>
        <taxon>Pseudonocardiaceae</taxon>
        <taxon>Thermocrispum</taxon>
    </lineage>
</organism>
<dbReference type="Proteomes" id="UP000249324">
    <property type="component" value="Unassembled WGS sequence"/>
</dbReference>
<dbReference type="EMBL" id="QGUI02000322">
    <property type="protein sequence ID" value="MFO7194001.1"/>
    <property type="molecule type" value="Genomic_DNA"/>
</dbReference>
<evidence type="ECO:0000313" key="12">
    <source>
        <dbReference type="Proteomes" id="UP000249324"/>
    </source>
</evidence>
<dbReference type="PANTHER" id="PTHR42709:SF6">
    <property type="entry name" value="UNDECAPRENYL PHOSPHATE TRANSPORTER A"/>
    <property type="match status" value="1"/>
</dbReference>
<evidence type="ECO:0000256" key="7">
    <source>
        <dbReference type="SAM" id="MobiDB-lite"/>
    </source>
</evidence>
<keyword evidence="3" id="KW-1003">Cell membrane</keyword>
<protein>
    <submittedName>
        <fullName evidence="11">DedA family protein</fullName>
    </submittedName>
    <submittedName>
        <fullName evidence="10">VTT domain-containing protein</fullName>
    </submittedName>
</protein>
<evidence type="ECO:0000313" key="10">
    <source>
        <dbReference type="EMBL" id="MFO7194001.1"/>
    </source>
</evidence>
<feature type="transmembrane region" description="Helical" evidence="8">
    <location>
        <begin position="176"/>
        <end position="194"/>
    </location>
</feature>
<dbReference type="PANTHER" id="PTHR42709">
    <property type="entry name" value="ALKALINE PHOSPHATASE LIKE PROTEIN"/>
    <property type="match status" value="1"/>
</dbReference>
<feature type="transmembrane region" description="Helical" evidence="8">
    <location>
        <begin position="20"/>
        <end position="37"/>
    </location>
</feature>
<feature type="region of interest" description="Disordered" evidence="7">
    <location>
        <begin position="205"/>
        <end position="229"/>
    </location>
</feature>
<dbReference type="EMBL" id="QGUI01000368">
    <property type="protein sequence ID" value="PZM96664.1"/>
    <property type="molecule type" value="Genomic_DNA"/>
</dbReference>
<feature type="transmembrane region" description="Helical" evidence="8">
    <location>
        <begin position="146"/>
        <end position="170"/>
    </location>
</feature>
<comment type="caution">
    <text evidence="11">The sequence shown here is derived from an EMBL/GenBank/DDBJ whole genome shotgun (WGS) entry which is preliminary data.</text>
</comment>
<evidence type="ECO:0000313" key="11">
    <source>
        <dbReference type="EMBL" id="PZM96664.1"/>
    </source>
</evidence>